<gene>
    <name evidence="1" type="ORF">LWI29_005062</name>
</gene>
<protein>
    <submittedName>
        <fullName evidence="1">Uncharacterized protein</fullName>
    </submittedName>
</protein>
<reference evidence="1" key="2">
    <citation type="submission" date="2023-06" db="EMBL/GenBank/DDBJ databases">
        <authorList>
            <person name="Swenson N.G."/>
            <person name="Wegrzyn J.L."/>
            <person name="Mcevoy S.L."/>
        </authorList>
    </citation>
    <scope>NUCLEOTIDE SEQUENCE</scope>
    <source>
        <strain evidence="1">NS2018</strain>
        <tissue evidence="1">Leaf</tissue>
    </source>
</reference>
<organism evidence="1 2">
    <name type="scientific">Acer saccharum</name>
    <name type="common">Sugar maple</name>
    <dbReference type="NCBI Taxonomy" id="4024"/>
    <lineage>
        <taxon>Eukaryota</taxon>
        <taxon>Viridiplantae</taxon>
        <taxon>Streptophyta</taxon>
        <taxon>Embryophyta</taxon>
        <taxon>Tracheophyta</taxon>
        <taxon>Spermatophyta</taxon>
        <taxon>Magnoliopsida</taxon>
        <taxon>eudicotyledons</taxon>
        <taxon>Gunneridae</taxon>
        <taxon>Pentapetalae</taxon>
        <taxon>rosids</taxon>
        <taxon>malvids</taxon>
        <taxon>Sapindales</taxon>
        <taxon>Sapindaceae</taxon>
        <taxon>Hippocastanoideae</taxon>
        <taxon>Acereae</taxon>
        <taxon>Acer</taxon>
    </lineage>
</organism>
<sequence length="119" mass="13910">MCYMFPLRSGLCACATVCPPIKHMFRVNFVNRCFDSLKDLLDVTIEYKKVMERNEARSRSRSTVVESRVAELERDVYRLKKTKSTSLVDRFWRQEGCTLFKNRSSGSRHNTFTLTESTP</sequence>
<name>A0AA39RV50_ACESA</name>
<keyword evidence="2" id="KW-1185">Reference proteome</keyword>
<evidence type="ECO:0000313" key="2">
    <source>
        <dbReference type="Proteomes" id="UP001168877"/>
    </source>
</evidence>
<reference evidence="1" key="1">
    <citation type="journal article" date="2022" name="Plant J.">
        <title>Strategies of tolerance reflected in two North American maple genomes.</title>
        <authorList>
            <person name="McEvoy S.L."/>
            <person name="Sezen U.U."/>
            <person name="Trouern-Trend A."/>
            <person name="McMahon S.M."/>
            <person name="Schaberg P.G."/>
            <person name="Yang J."/>
            <person name="Wegrzyn J.L."/>
            <person name="Swenson N.G."/>
        </authorList>
    </citation>
    <scope>NUCLEOTIDE SEQUENCE</scope>
    <source>
        <strain evidence="1">NS2018</strain>
    </source>
</reference>
<dbReference type="Proteomes" id="UP001168877">
    <property type="component" value="Unassembled WGS sequence"/>
</dbReference>
<evidence type="ECO:0000313" key="1">
    <source>
        <dbReference type="EMBL" id="KAK0580685.1"/>
    </source>
</evidence>
<comment type="caution">
    <text evidence="1">The sequence shown here is derived from an EMBL/GenBank/DDBJ whole genome shotgun (WGS) entry which is preliminary data.</text>
</comment>
<dbReference type="AlphaFoldDB" id="A0AA39RV50"/>
<accession>A0AA39RV50</accession>
<dbReference type="EMBL" id="JAUESC010000384">
    <property type="protein sequence ID" value="KAK0580685.1"/>
    <property type="molecule type" value="Genomic_DNA"/>
</dbReference>
<proteinExistence type="predicted"/>